<reference evidence="2 3" key="1">
    <citation type="journal article" date="2019" name="Genome Biol. Evol.">
        <title>Insights into the evolution of the New World diploid cottons (Gossypium, subgenus Houzingenia) based on genome sequencing.</title>
        <authorList>
            <person name="Grover C.E."/>
            <person name="Arick M.A. 2nd"/>
            <person name="Thrash A."/>
            <person name="Conover J.L."/>
            <person name="Sanders W.S."/>
            <person name="Peterson D.G."/>
            <person name="Frelichowski J.E."/>
            <person name="Scheffler J.A."/>
            <person name="Scheffler B.E."/>
            <person name="Wendel J.F."/>
        </authorList>
    </citation>
    <scope>NUCLEOTIDE SEQUENCE [LARGE SCALE GENOMIC DNA]</scope>
    <source>
        <strain evidence="2">27</strain>
        <tissue evidence="2">Leaf</tissue>
    </source>
</reference>
<feature type="domain" description="Aminotransferase-like plant mobile" evidence="1">
    <location>
        <begin position="21"/>
        <end position="97"/>
    </location>
</feature>
<accession>A0A7J8SEG8</accession>
<proteinExistence type="predicted"/>
<sequence length="100" mass="11320">MGKRAISEIYGHLHAARFLHRPETHTFHLPCDECTITLEDVALQLSLPVDGPIIMGSETVLDKVTLCRSLLGKVPNKFKTGQISMNWLKDNFDKLCEDRN</sequence>
<name>A0A7J8SEG8_GOSDV</name>
<protein>
    <recommendedName>
        <fullName evidence="1">Aminotransferase-like plant mobile domain-containing protein</fullName>
    </recommendedName>
</protein>
<keyword evidence="3" id="KW-1185">Reference proteome</keyword>
<dbReference type="PANTHER" id="PTHR46033:SF8">
    <property type="entry name" value="PROTEIN MAINTENANCE OF MERISTEMS-LIKE"/>
    <property type="match status" value="1"/>
</dbReference>
<dbReference type="Proteomes" id="UP000593561">
    <property type="component" value="Unassembled WGS sequence"/>
</dbReference>
<dbReference type="GO" id="GO:0010073">
    <property type="term" value="P:meristem maintenance"/>
    <property type="evidence" value="ECO:0007669"/>
    <property type="project" value="InterPro"/>
</dbReference>
<evidence type="ECO:0000259" key="1">
    <source>
        <dbReference type="Pfam" id="PF10536"/>
    </source>
</evidence>
<dbReference type="InterPro" id="IPR019557">
    <property type="entry name" value="AminoTfrase-like_pln_mobile"/>
</dbReference>
<dbReference type="EMBL" id="JABFAC010000009">
    <property type="protein sequence ID" value="MBA0624514.1"/>
    <property type="molecule type" value="Genomic_DNA"/>
</dbReference>
<evidence type="ECO:0000313" key="3">
    <source>
        <dbReference type="Proteomes" id="UP000593561"/>
    </source>
</evidence>
<comment type="caution">
    <text evidence="2">The sequence shown here is derived from an EMBL/GenBank/DDBJ whole genome shotgun (WGS) entry which is preliminary data.</text>
</comment>
<dbReference type="InterPro" id="IPR044824">
    <property type="entry name" value="MAIN-like"/>
</dbReference>
<organism evidence="2 3">
    <name type="scientific">Gossypium davidsonii</name>
    <name type="common">Davidson's cotton</name>
    <name type="synonym">Gossypium klotzschianum subsp. davidsonii</name>
    <dbReference type="NCBI Taxonomy" id="34287"/>
    <lineage>
        <taxon>Eukaryota</taxon>
        <taxon>Viridiplantae</taxon>
        <taxon>Streptophyta</taxon>
        <taxon>Embryophyta</taxon>
        <taxon>Tracheophyta</taxon>
        <taxon>Spermatophyta</taxon>
        <taxon>Magnoliopsida</taxon>
        <taxon>eudicotyledons</taxon>
        <taxon>Gunneridae</taxon>
        <taxon>Pentapetalae</taxon>
        <taxon>rosids</taxon>
        <taxon>malvids</taxon>
        <taxon>Malvales</taxon>
        <taxon>Malvaceae</taxon>
        <taxon>Malvoideae</taxon>
        <taxon>Gossypium</taxon>
    </lineage>
</organism>
<gene>
    <name evidence="2" type="ORF">Godav_009862</name>
</gene>
<dbReference type="AlphaFoldDB" id="A0A7J8SEG8"/>
<dbReference type="Pfam" id="PF10536">
    <property type="entry name" value="PMD"/>
    <property type="match status" value="1"/>
</dbReference>
<evidence type="ECO:0000313" key="2">
    <source>
        <dbReference type="EMBL" id="MBA0624514.1"/>
    </source>
</evidence>
<dbReference type="PANTHER" id="PTHR46033">
    <property type="entry name" value="PROTEIN MAIN-LIKE 2"/>
    <property type="match status" value="1"/>
</dbReference>